<evidence type="ECO:0000313" key="3">
    <source>
        <dbReference type="EMBL" id="MFD2158396.1"/>
    </source>
</evidence>
<protein>
    <submittedName>
        <fullName evidence="3">Uncharacterized protein</fullName>
    </submittedName>
</protein>
<feature type="compositionally biased region" description="Polar residues" evidence="2">
    <location>
        <begin position="179"/>
        <end position="195"/>
    </location>
</feature>
<dbReference type="PROSITE" id="PS51257">
    <property type="entry name" value="PROKAR_LIPOPROTEIN"/>
    <property type="match status" value="1"/>
</dbReference>
<evidence type="ECO:0000313" key="4">
    <source>
        <dbReference type="Proteomes" id="UP001597389"/>
    </source>
</evidence>
<gene>
    <name evidence="3" type="ORF">ACFSW8_05760</name>
</gene>
<evidence type="ECO:0000256" key="2">
    <source>
        <dbReference type="SAM" id="MobiDB-lite"/>
    </source>
</evidence>
<dbReference type="EMBL" id="JBHUJB010000022">
    <property type="protein sequence ID" value="MFD2158396.1"/>
    <property type="molecule type" value="Genomic_DNA"/>
</dbReference>
<comment type="caution">
    <text evidence="3">The sequence shown here is derived from an EMBL/GenBank/DDBJ whole genome shotgun (WGS) entry which is preliminary data.</text>
</comment>
<reference evidence="4" key="1">
    <citation type="journal article" date="2019" name="Int. J. Syst. Evol. Microbiol.">
        <title>The Global Catalogue of Microorganisms (GCM) 10K type strain sequencing project: providing services to taxonomists for standard genome sequencing and annotation.</title>
        <authorList>
            <consortium name="The Broad Institute Genomics Platform"/>
            <consortium name="The Broad Institute Genome Sequencing Center for Infectious Disease"/>
            <person name="Wu L."/>
            <person name="Ma J."/>
        </authorList>
    </citation>
    <scope>NUCLEOTIDE SEQUENCE [LARGE SCALE GENOMIC DNA]</scope>
    <source>
        <strain evidence="4">CCUG 57942</strain>
    </source>
</reference>
<feature type="region of interest" description="Disordered" evidence="2">
    <location>
        <begin position="175"/>
        <end position="220"/>
    </location>
</feature>
<proteinExistence type="predicted"/>
<evidence type="ECO:0000256" key="1">
    <source>
        <dbReference type="SAM" id="Coils"/>
    </source>
</evidence>
<dbReference type="RefSeq" id="WP_377177685.1">
    <property type="nucleotide sequence ID" value="NZ_JBHUJB010000022.1"/>
</dbReference>
<keyword evidence="1" id="KW-0175">Coiled coil</keyword>
<accession>A0ABW4Z8T8</accession>
<feature type="coiled-coil region" evidence="1">
    <location>
        <begin position="16"/>
        <end position="101"/>
    </location>
</feature>
<keyword evidence="4" id="KW-1185">Reference proteome</keyword>
<organism evidence="3 4">
    <name type="scientific">Rubritalea tangerina</name>
    <dbReference type="NCBI Taxonomy" id="430798"/>
    <lineage>
        <taxon>Bacteria</taxon>
        <taxon>Pseudomonadati</taxon>
        <taxon>Verrucomicrobiota</taxon>
        <taxon>Verrucomicrobiia</taxon>
        <taxon>Verrucomicrobiales</taxon>
        <taxon>Rubritaleaceae</taxon>
        <taxon>Rubritalea</taxon>
    </lineage>
</organism>
<name>A0ABW4Z8T8_9BACT</name>
<sequence>MNWLRNTSYIILFTLLASSCDDSKKAEREAQELKEEERQLVLRRHKELEKERAEAQAQAQLKIEREKELAAKILAFELEQKQAEERKAAEKAAEFARLKEHSRREACRAFVGTEFDELNLPDDTSYTNVKVLDADAQGITIRHQHGARTIPYSKLPSKIQRACKYDPEAALLEFEENSKNITPPQNSARKPSSTPKKVASKPLPPETQSPKKKAVSPRGNLKVRVVSSSNGRKRLKVTAYSNVYAEVRSRTYATPFTIRSVPPNTKVEFHTYSDTSGRYNLQLLSTRGQQLDNESYLRKSGLKGARLD</sequence>
<dbReference type="Proteomes" id="UP001597389">
    <property type="component" value="Unassembled WGS sequence"/>
</dbReference>